<keyword evidence="7" id="KW-0051">Antiviral defense</keyword>
<evidence type="ECO:0000256" key="5">
    <source>
        <dbReference type="ARBA" id="ARBA00022842"/>
    </source>
</evidence>
<dbReference type="InterPro" id="IPR043502">
    <property type="entry name" value="DNA/RNA_pol_sf"/>
</dbReference>
<evidence type="ECO:0000256" key="2">
    <source>
        <dbReference type="ARBA" id="ARBA00022679"/>
    </source>
</evidence>
<dbReference type="Pfam" id="PF00078">
    <property type="entry name" value="RVT_1"/>
    <property type="match status" value="1"/>
</dbReference>
<keyword evidence="6 12" id="KW-0695">RNA-directed DNA polymerase</keyword>
<dbReference type="InterPro" id="IPR000123">
    <property type="entry name" value="Reverse_transcriptase_msDNA"/>
</dbReference>
<dbReference type="SUPFAM" id="SSF56672">
    <property type="entry name" value="DNA/RNA polymerases"/>
    <property type="match status" value="1"/>
</dbReference>
<feature type="domain" description="Reverse transcriptase" evidence="11">
    <location>
        <begin position="34"/>
        <end position="262"/>
    </location>
</feature>
<evidence type="ECO:0000256" key="3">
    <source>
        <dbReference type="ARBA" id="ARBA00022695"/>
    </source>
</evidence>
<evidence type="ECO:0000256" key="8">
    <source>
        <dbReference type="ARBA" id="ARBA00034120"/>
    </source>
</evidence>
<comment type="catalytic activity">
    <reaction evidence="9">
        <text>DNA(n) + a 2'-deoxyribonucleoside 5'-triphosphate = DNA(n+1) + diphosphate</text>
        <dbReference type="Rhea" id="RHEA:22508"/>
        <dbReference type="Rhea" id="RHEA-COMP:17339"/>
        <dbReference type="Rhea" id="RHEA-COMP:17340"/>
        <dbReference type="ChEBI" id="CHEBI:33019"/>
        <dbReference type="ChEBI" id="CHEBI:61560"/>
        <dbReference type="ChEBI" id="CHEBI:173112"/>
        <dbReference type="EC" id="2.7.7.49"/>
    </reaction>
</comment>
<evidence type="ECO:0000256" key="10">
    <source>
        <dbReference type="SAM" id="MobiDB-lite"/>
    </source>
</evidence>
<evidence type="ECO:0000256" key="9">
    <source>
        <dbReference type="ARBA" id="ARBA00048173"/>
    </source>
</evidence>
<dbReference type="InterPro" id="IPR000477">
    <property type="entry name" value="RT_dom"/>
</dbReference>
<accession>A0A3D0KB95</accession>
<keyword evidence="2" id="KW-0808">Transferase</keyword>
<dbReference type="PANTHER" id="PTHR34047">
    <property type="entry name" value="NUCLEAR INTRON MATURASE 1, MITOCHONDRIAL-RELATED"/>
    <property type="match status" value="1"/>
</dbReference>
<evidence type="ECO:0000259" key="11">
    <source>
        <dbReference type="PROSITE" id="PS50878"/>
    </source>
</evidence>
<evidence type="ECO:0000256" key="7">
    <source>
        <dbReference type="ARBA" id="ARBA00023118"/>
    </source>
</evidence>
<evidence type="ECO:0000313" key="12">
    <source>
        <dbReference type="EMBL" id="HCA00734.1"/>
    </source>
</evidence>
<dbReference type="InterPro" id="IPR013597">
    <property type="entry name" value="Mat_intron_G2"/>
</dbReference>
<dbReference type="NCBIfam" id="TIGR04416">
    <property type="entry name" value="group_II_RT_mat"/>
    <property type="match status" value="1"/>
</dbReference>
<keyword evidence="4" id="KW-0479">Metal-binding</keyword>
<dbReference type="CDD" id="cd01651">
    <property type="entry name" value="RT_G2_intron"/>
    <property type="match status" value="1"/>
</dbReference>
<gene>
    <name evidence="12" type="primary">ltrA</name>
    <name evidence="12" type="ORF">DEO68_00800</name>
</gene>
<dbReference type="EMBL" id="DOTR01000007">
    <property type="protein sequence ID" value="HCA00734.1"/>
    <property type="molecule type" value="Genomic_DNA"/>
</dbReference>
<evidence type="ECO:0000256" key="4">
    <source>
        <dbReference type="ARBA" id="ARBA00022723"/>
    </source>
</evidence>
<organism evidence="12">
    <name type="scientific">Halomonas campaniensis</name>
    <dbReference type="NCBI Taxonomy" id="213554"/>
    <lineage>
        <taxon>Bacteria</taxon>
        <taxon>Pseudomonadati</taxon>
        <taxon>Pseudomonadota</taxon>
        <taxon>Gammaproteobacteria</taxon>
        <taxon>Oceanospirillales</taxon>
        <taxon>Halomonadaceae</taxon>
        <taxon>Halomonas</taxon>
    </lineage>
</organism>
<protein>
    <recommendedName>
        <fullName evidence="1">RNA-directed DNA polymerase</fullName>
        <ecNumber evidence="1">2.7.7.49</ecNumber>
    </recommendedName>
</protein>
<dbReference type="EC" id="2.7.7.49" evidence="1"/>
<proteinExistence type="inferred from homology"/>
<dbReference type="PRINTS" id="PR00866">
    <property type="entry name" value="RNADNAPOLMS"/>
</dbReference>
<dbReference type="GO" id="GO:0046872">
    <property type="term" value="F:metal ion binding"/>
    <property type="evidence" value="ECO:0007669"/>
    <property type="project" value="UniProtKB-KW"/>
</dbReference>
<dbReference type="InterPro" id="IPR030931">
    <property type="entry name" value="Group_II_RT_mat"/>
</dbReference>
<dbReference type="GO" id="GO:0051607">
    <property type="term" value="P:defense response to virus"/>
    <property type="evidence" value="ECO:0007669"/>
    <property type="project" value="UniProtKB-KW"/>
</dbReference>
<dbReference type="GO" id="GO:0003723">
    <property type="term" value="F:RNA binding"/>
    <property type="evidence" value="ECO:0007669"/>
    <property type="project" value="InterPro"/>
</dbReference>
<feature type="region of interest" description="Disordered" evidence="10">
    <location>
        <begin position="1"/>
        <end position="23"/>
    </location>
</feature>
<dbReference type="PANTHER" id="PTHR34047:SF8">
    <property type="entry name" value="PROTEIN YKFC"/>
    <property type="match status" value="1"/>
</dbReference>
<comment type="caution">
    <text evidence="12">The sequence shown here is derived from an EMBL/GenBank/DDBJ whole genome shotgun (WGS) entry which is preliminary data.</text>
</comment>
<dbReference type="GO" id="GO:0003964">
    <property type="term" value="F:RNA-directed DNA polymerase activity"/>
    <property type="evidence" value="ECO:0007669"/>
    <property type="project" value="UniProtKB-KW"/>
</dbReference>
<reference evidence="12" key="1">
    <citation type="journal article" date="2018" name="Nat. Biotechnol.">
        <title>A standardized bacterial taxonomy based on genome phylogeny substantially revises the tree of life.</title>
        <authorList>
            <person name="Parks D.H."/>
            <person name="Chuvochina M."/>
            <person name="Waite D.W."/>
            <person name="Rinke C."/>
            <person name="Skarshewski A."/>
            <person name="Chaumeil P.A."/>
            <person name="Hugenholtz P."/>
        </authorList>
    </citation>
    <scope>NUCLEOTIDE SEQUENCE [LARGE SCALE GENOMIC DNA]</scope>
    <source>
        <strain evidence="12">UBA11284</strain>
    </source>
</reference>
<keyword evidence="5" id="KW-0460">Magnesium</keyword>
<dbReference type="PROSITE" id="PS50878">
    <property type="entry name" value="RT_POL"/>
    <property type="match status" value="1"/>
</dbReference>
<name>A0A3D0KB95_9GAMM</name>
<comment type="similarity">
    <text evidence="8">Belongs to the bacterial reverse transcriptase family.</text>
</comment>
<dbReference type="AlphaFoldDB" id="A0A3D0KB95"/>
<dbReference type="Pfam" id="PF08388">
    <property type="entry name" value="GIIM"/>
    <property type="match status" value="1"/>
</dbReference>
<sequence>MAAAWNRVQRNKGAAGPDARTIEDTESYLKEAWPGVKETLQSGAYQPGSVRTVYIPKGNGKHRMLGIPNVLDRLIQQAIHQVLSPHYEKDFSDSSFGFRPGRNAWQAIEQAHDYAKQGYTIVVDIDLEKFFDQVNHDLLMARLAKRIHDKRLLGVIRRYLQAGMMMGGFVSQREKGTPQGSPLSPLLSNILLDDLDKKLDARGHRFCRYADDCQIYVQSRRAGHRVKDNVTAFLETRLKLPVNREKSRVVSVSRSNFLGYSFVGKANPRIRCSNETIKRFKKRIRQLTRGHDREAIEVKLARLDRYIRGWTSYFRLAETRRLFADIDSWIRSRLRMYLMKQWFKPRTRVRKMIELGLPVDEAKGYCQHKRWWFLAQLHHTRFAMNNRWWHKRGFRGVRFYMERFANT</sequence>
<keyword evidence="3" id="KW-0548">Nucleotidyltransferase</keyword>
<evidence type="ECO:0000256" key="6">
    <source>
        <dbReference type="ARBA" id="ARBA00022918"/>
    </source>
</evidence>
<dbReference type="InterPro" id="IPR051083">
    <property type="entry name" value="GrpII_Intron_Splice-Mob/Def"/>
</dbReference>
<evidence type="ECO:0000256" key="1">
    <source>
        <dbReference type="ARBA" id="ARBA00012493"/>
    </source>
</evidence>